<dbReference type="GO" id="GO:0005737">
    <property type="term" value="C:cytoplasm"/>
    <property type="evidence" value="ECO:0007669"/>
    <property type="project" value="TreeGrafter"/>
</dbReference>
<dbReference type="GO" id="GO:0006559">
    <property type="term" value="P:L-phenylalanine catabolic process"/>
    <property type="evidence" value="ECO:0007669"/>
    <property type="project" value="TreeGrafter"/>
</dbReference>
<dbReference type="Proteomes" id="UP001212152">
    <property type="component" value="Unassembled WGS sequence"/>
</dbReference>
<keyword evidence="6" id="KW-1185">Reference proteome</keyword>
<evidence type="ECO:0000256" key="1">
    <source>
        <dbReference type="ARBA" id="ARBA00006484"/>
    </source>
</evidence>
<name>A0AAD5TNC6_9FUNG</name>
<dbReference type="PANTHER" id="PTHR15104">
    <property type="entry name" value="DIHYDROPTERIDINE REDUCTASE"/>
    <property type="match status" value="1"/>
</dbReference>
<comment type="subunit">
    <text evidence="2">Homodimer.</text>
</comment>
<dbReference type="AlphaFoldDB" id="A0AAD5TNC6"/>
<organism evidence="5 6">
    <name type="scientific">Geranomyces variabilis</name>
    <dbReference type="NCBI Taxonomy" id="109894"/>
    <lineage>
        <taxon>Eukaryota</taxon>
        <taxon>Fungi</taxon>
        <taxon>Fungi incertae sedis</taxon>
        <taxon>Chytridiomycota</taxon>
        <taxon>Chytridiomycota incertae sedis</taxon>
        <taxon>Chytridiomycetes</taxon>
        <taxon>Spizellomycetales</taxon>
        <taxon>Powellomycetaceae</taxon>
        <taxon>Geranomyces</taxon>
    </lineage>
</organism>
<proteinExistence type="inferred from homology"/>
<comment type="caution">
    <text evidence="5">The sequence shown here is derived from an EMBL/GenBank/DDBJ whole genome shotgun (WGS) entry which is preliminary data.</text>
</comment>
<keyword evidence="4" id="KW-0560">Oxidoreductase</keyword>
<dbReference type="Gene3D" id="3.40.50.720">
    <property type="entry name" value="NAD(P)-binding Rossmann-like Domain"/>
    <property type="match status" value="1"/>
</dbReference>
<evidence type="ECO:0000256" key="4">
    <source>
        <dbReference type="ARBA" id="ARBA00023002"/>
    </source>
</evidence>
<gene>
    <name evidence="5" type="ORF">HDU87_000800</name>
</gene>
<evidence type="ECO:0000256" key="2">
    <source>
        <dbReference type="ARBA" id="ARBA00011738"/>
    </source>
</evidence>
<keyword evidence="3" id="KW-0521">NADP</keyword>
<dbReference type="GO" id="GO:0070404">
    <property type="term" value="F:NADH binding"/>
    <property type="evidence" value="ECO:0007669"/>
    <property type="project" value="TreeGrafter"/>
</dbReference>
<dbReference type="GO" id="GO:0070402">
    <property type="term" value="F:NADPH binding"/>
    <property type="evidence" value="ECO:0007669"/>
    <property type="project" value="TreeGrafter"/>
</dbReference>
<evidence type="ECO:0000256" key="3">
    <source>
        <dbReference type="ARBA" id="ARBA00022857"/>
    </source>
</evidence>
<dbReference type="PANTHER" id="PTHR15104:SF0">
    <property type="entry name" value="DIHYDROPTERIDINE REDUCTASE"/>
    <property type="match status" value="1"/>
</dbReference>
<sequence>MNRKFMPDADHSTWTPLDAVAKKIGDWAAGKENFTSGGLYEVVTKAGETEWVKRE</sequence>
<dbReference type="EMBL" id="JADGJQ010000011">
    <property type="protein sequence ID" value="KAJ3181782.1"/>
    <property type="molecule type" value="Genomic_DNA"/>
</dbReference>
<evidence type="ECO:0000313" key="6">
    <source>
        <dbReference type="Proteomes" id="UP001212152"/>
    </source>
</evidence>
<protein>
    <submittedName>
        <fullName evidence="5">Uncharacterized protein</fullName>
    </submittedName>
</protein>
<evidence type="ECO:0000313" key="5">
    <source>
        <dbReference type="EMBL" id="KAJ3181782.1"/>
    </source>
</evidence>
<dbReference type="GO" id="GO:0004155">
    <property type="term" value="F:6,7-dihydropteridine reductase activity"/>
    <property type="evidence" value="ECO:0007669"/>
    <property type="project" value="TreeGrafter"/>
</dbReference>
<reference evidence="5" key="1">
    <citation type="submission" date="2020-05" db="EMBL/GenBank/DDBJ databases">
        <title>Phylogenomic resolution of chytrid fungi.</title>
        <authorList>
            <person name="Stajich J.E."/>
            <person name="Amses K."/>
            <person name="Simmons R."/>
            <person name="Seto K."/>
            <person name="Myers J."/>
            <person name="Bonds A."/>
            <person name="Quandt C.A."/>
            <person name="Barry K."/>
            <person name="Liu P."/>
            <person name="Grigoriev I."/>
            <person name="Longcore J.E."/>
            <person name="James T.Y."/>
        </authorList>
    </citation>
    <scope>NUCLEOTIDE SEQUENCE</scope>
    <source>
        <strain evidence="5">JEL0379</strain>
    </source>
</reference>
<comment type="similarity">
    <text evidence="1">Belongs to the short-chain dehydrogenases/reductases (SDR) family.</text>
</comment>
<dbReference type="GO" id="GO:0006729">
    <property type="term" value="P:tetrahydrobiopterin biosynthetic process"/>
    <property type="evidence" value="ECO:0007669"/>
    <property type="project" value="TreeGrafter"/>
</dbReference>
<accession>A0AAD5TNC6</accession>